<dbReference type="CDD" id="cd00320">
    <property type="entry name" value="cpn10"/>
    <property type="match status" value="1"/>
</dbReference>
<comment type="subunit">
    <text evidence="3">Heptamer of 7 subunits arranged in a ring. Interacts with the chaperonin GroEL.</text>
</comment>
<dbReference type="InterPro" id="IPR011032">
    <property type="entry name" value="GroES-like_sf"/>
</dbReference>
<protein>
    <recommendedName>
        <fullName evidence="3">Co-chaperonin GroES</fullName>
    </recommendedName>
    <alternativeName>
        <fullName evidence="3">10 kDa chaperonin</fullName>
    </alternativeName>
    <alternativeName>
        <fullName evidence="3">Chaperonin-10</fullName>
        <shortName evidence="3">Cpn10</shortName>
    </alternativeName>
</protein>
<dbReference type="GO" id="GO:0005737">
    <property type="term" value="C:cytoplasm"/>
    <property type="evidence" value="ECO:0007669"/>
    <property type="project" value="UniProtKB-SubCell"/>
</dbReference>
<comment type="similarity">
    <text evidence="1 3 4">Belongs to the GroES chaperonin family.</text>
</comment>
<dbReference type="NCBIfam" id="NF001533">
    <property type="entry name" value="PRK00364.2-4"/>
    <property type="match status" value="1"/>
</dbReference>
<dbReference type="GO" id="GO:0051087">
    <property type="term" value="F:protein-folding chaperone binding"/>
    <property type="evidence" value="ECO:0007669"/>
    <property type="project" value="TreeGrafter"/>
</dbReference>
<evidence type="ECO:0000313" key="5">
    <source>
        <dbReference type="EMBL" id="PIS21780.1"/>
    </source>
</evidence>
<comment type="function">
    <text evidence="3 4">Together with the chaperonin GroEL, plays an essential role in assisting protein folding. The GroEL-GroES system forms a nano-cage that allows encapsulation of the non-native substrate proteins and provides a physical environment optimized to promote and accelerate protein folding. GroES binds to the apical surface of the GroEL ring, thereby capping the opening of the GroEL channel.</text>
</comment>
<dbReference type="GO" id="GO:0044183">
    <property type="term" value="F:protein folding chaperone"/>
    <property type="evidence" value="ECO:0007669"/>
    <property type="project" value="InterPro"/>
</dbReference>
<dbReference type="PANTHER" id="PTHR10772:SF63">
    <property type="entry name" value="20 KDA CHAPERONIN, CHLOROPLASTIC"/>
    <property type="match status" value="1"/>
</dbReference>
<dbReference type="EMBL" id="PEYV01000018">
    <property type="protein sequence ID" value="PIS21780.1"/>
    <property type="molecule type" value="Genomic_DNA"/>
</dbReference>
<dbReference type="Pfam" id="PF00166">
    <property type="entry name" value="Cpn10"/>
    <property type="match status" value="1"/>
</dbReference>
<dbReference type="GO" id="GO:0005524">
    <property type="term" value="F:ATP binding"/>
    <property type="evidence" value="ECO:0007669"/>
    <property type="project" value="InterPro"/>
</dbReference>
<dbReference type="NCBIfam" id="NF001531">
    <property type="entry name" value="PRK00364.2-2"/>
    <property type="match status" value="1"/>
</dbReference>
<keyword evidence="3" id="KW-0963">Cytoplasm</keyword>
<dbReference type="Gene3D" id="2.30.33.40">
    <property type="entry name" value="GroES chaperonin"/>
    <property type="match status" value="1"/>
</dbReference>
<dbReference type="PRINTS" id="PR00297">
    <property type="entry name" value="CHAPERONIN10"/>
</dbReference>
<organism evidence="5 6">
    <name type="scientific">candidate division WWE3 bacterium CG08_land_8_20_14_0_20_41_15</name>
    <dbReference type="NCBI Taxonomy" id="1975086"/>
    <lineage>
        <taxon>Bacteria</taxon>
        <taxon>Katanobacteria</taxon>
    </lineage>
</organism>
<evidence type="ECO:0000256" key="3">
    <source>
        <dbReference type="HAMAP-Rule" id="MF_00580"/>
    </source>
</evidence>
<evidence type="ECO:0000313" key="6">
    <source>
        <dbReference type="Proteomes" id="UP000231098"/>
    </source>
</evidence>
<evidence type="ECO:0000256" key="2">
    <source>
        <dbReference type="ARBA" id="ARBA00023186"/>
    </source>
</evidence>
<accession>A0A2H0XA12</accession>
<gene>
    <name evidence="3" type="primary">groES</name>
    <name evidence="3" type="synonym">groS</name>
    <name evidence="5" type="ORF">COT51_00945</name>
</gene>
<dbReference type="SUPFAM" id="SSF50129">
    <property type="entry name" value="GroES-like"/>
    <property type="match status" value="1"/>
</dbReference>
<comment type="caution">
    <text evidence="5">The sequence shown here is derived from an EMBL/GenBank/DDBJ whole genome shotgun (WGS) entry which is preliminary data.</text>
</comment>
<dbReference type="FunFam" id="2.30.33.40:FF:000001">
    <property type="entry name" value="10 kDa chaperonin"/>
    <property type="match status" value="1"/>
</dbReference>
<reference evidence="6" key="1">
    <citation type="submission" date="2017-09" db="EMBL/GenBank/DDBJ databases">
        <title>Depth-based differentiation of microbial function through sediment-hosted aquifers and enrichment of novel symbionts in the deep terrestrial subsurface.</title>
        <authorList>
            <person name="Probst A.J."/>
            <person name="Ladd B."/>
            <person name="Jarett J.K."/>
            <person name="Geller-Mcgrath D.E."/>
            <person name="Sieber C.M.K."/>
            <person name="Emerson J.B."/>
            <person name="Anantharaman K."/>
            <person name="Thomas B.C."/>
            <person name="Malmstrom R."/>
            <person name="Stieglmeier M."/>
            <person name="Klingl A."/>
            <person name="Woyke T."/>
            <person name="Ryan C.M."/>
            <person name="Banfield J.F."/>
        </authorList>
    </citation>
    <scope>NUCLEOTIDE SEQUENCE [LARGE SCALE GENOMIC DNA]</scope>
</reference>
<name>A0A2H0XA12_UNCKA</name>
<dbReference type="GO" id="GO:0051082">
    <property type="term" value="F:unfolded protein binding"/>
    <property type="evidence" value="ECO:0007669"/>
    <property type="project" value="TreeGrafter"/>
</dbReference>
<proteinExistence type="inferred from homology"/>
<dbReference type="PANTHER" id="PTHR10772">
    <property type="entry name" value="10 KDA HEAT SHOCK PROTEIN"/>
    <property type="match status" value="1"/>
</dbReference>
<dbReference type="GO" id="GO:0046872">
    <property type="term" value="F:metal ion binding"/>
    <property type="evidence" value="ECO:0007669"/>
    <property type="project" value="TreeGrafter"/>
</dbReference>
<dbReference type="SMART" id="SM00883">
    <property type="entry name" value="Cpn10"/>
    <property type="match status" value="1"/>
</dbReference>
<dbReference type="Proteomes" id="UP000231098">
    <property type="component" value="Unassembled WGS sequence"/>
</dbReference>
<evidence type="ECO:0000256" key="4">
    <source>
        <dbReference type="RuleBase" id="RU000535"/>
    </source>
</evidence>
<dbReference type="AlphaFoldDB" id="A0A2H0XA12"/>
<keyword evidence="2 3" id="KW-0143">Chaperone</keyword>
<sequence length="96" mass="10502">MNIKPLFDNLLIEPEKEVQEKTSSGIFIPDSAKEKPQRGLVLAVGEGKKDENGKLVPMGVKVGDLVIFKKWGGDEIKVDGKELKLVSESDVLAIVQ</sequence>
<comment type="subcellular location">
    <subcellularLocation>
        <location evidence="3">Cytoplasm</location>
    </subcellularLocation>
</comment>
<dbReference type="InterPro" id="IPR037124">
    <property type="entry name" value="Chaperonin_GroES_sf"/>
</dbReference>
<dbReference type="HAMAP" id="MF_00580">
    <property type="entry name" value="CH10"/>
    <property type="match status" value="1"/>
</dbReference>
<evidence type="ECO:0000256" key="1">
    <source>
        <dbReference type="ARBA" id="ARBA00006975"/>
    </source>
</evidence>
<dbReference type="InterPro" id="IPR020818">
    <property type="entry name" value="Chaperonin_GroES"/>
</dbReference>